<proteinExistence type="predicted"/>
<reference evidence="1" key="1">
    <citation type="submission" date="2021-05" db="EMBL/GenBank/DDBJ databases">
        <authorList>
            <person name="Alioto T."/>
            <person name="Alioto T."/>
            <person name="Gomez Garrido J."/>
        </authorList>
    </citation>
    <scope>NUCLEOTIDE SEQUENCE</scope>
</reference>
<name>A0A8D9BD47_9HEMI</name>
<dbReference type="AlphaFoldDB" id="A0A8D9BD47"/>
<organism evidence="1">
    <name type="scientific">Cacopsylla melanoneura</name>
    <dbReference type="NCBI Taxonomy" id="428564"/>
    <lineage>
        <taxon>Eukaryota</taxon>
        <taxon>Metazoa</taxon>
        <taxon>Ecdysozoa</taxon>
        <taxon>Arthropoda</taxon>
        <taxon>Hexapoda</taxon>
        <taxon>Insecta</taxon>
        <taxon>Pterygota</taxon>
        <taxon>Neoptera</taxon>
        <taxon>Paraneoptera</taxon>
        <taxon>Hemiptera</taxon>
        <taxon>Sternorrhyncha</taxon>
        <taxon>Psylloidea</taxon>
        <taxon>Psyllidae</taxon>
        <taxon>Psyllinae</taxon>
        <taxon>Cacopsylla</taxon>
    </lineage>
</organism>
<evidence type="ECO:0000313" key="1">
    <source>
        <dbReference type="EMBL" id="CAG6780954.1"/>
    </source>
</evidence>
<accession>A0A8D9BD47</accession>
<dbReference type="EMBL" id="HBUF01620872">
    <property type="protein sequence ID" value="CAG6780954.1"/>
    <property type="molecule type" value="Transcribed_RNA"/>
</dbReference>
<sequence length="119" mass="13627">MYGCTGLVSRGPKMLPTPALDYTIKCVKGQYSIVEPILKIDIGTLRGRVPIVQKGKTIKKEEPMCFFSEVSLDRRKLREAFQNTTNHKYYLILFTESINFASSYLSEEHSEKVSFLLDQ</sequence>
<protein>
    <submittedName>
        <fullName evidence="1">Uncharacterized protein</fullName>
    </submittedName>
</protein>